<gene>
    <name evidence="1" type="ORF">TH30_13830</name>
</gene>
<dbReference type="OrthoDB" id="2986549at2"/>
<evidence type="ECO:0000313" key="1">
    <source>
        <dbReference type="EMBL" id="RCK45080.1"/>
    </source>
</evidence>
<dbReference type="Proteomes" id="UP000252255">
    <property type="component" value="Unassembled WGS sequence"/>
</dbReference>
<proteinExistence type="predicted"/>
<dbReference type="RefSeq" id="WP_114098600.1">
    <property type="nucleotide sequence ID" value="NZ_JPWI01000008.1"/>
</dbReference>
<accession>A0A367WWN6</accession>
<protein>
    <submittedName>
        <fullName evidence="1">Uncharacterized protein</fullName>
    </submittedName>
</protein>
<sequence length="247" mass="28736">MTKLDVRIANNRLVTGQFGDVRFSNWGVECSDRHSFVTLTDIARNAHQTDGVWHLAGGRLKIDLETRLIEPDVLSIQARFTALDDIALQDAVVRLVFDRQGIDHGVIADKKYRHTNSDKYRLHSVDHAQLTSTSGKHVLVTLKTADGAERFAPYLYLRDRDDHWIIHARLLPLEPVDHVWLRWANRFFTLSAPDCLARLLWHFGPTRNFLWRLRERMGRNWPEFQAIPLNKIRRGQSLSLEVTCHFR</sequence>
<comment type="caution">
    <text evidence="1">The sequence shown here is derived from an EMBL/GenBank/DDBJ whole genome shotgun (WGS) entry which is preliminary data.</text>
</comment>
<dbReference type="EMBL" id="JPWI01000008">
    <property type="protein sequence ID" value="RCK45080.1"/>
    <property type="molecule type" value="Genomic_DNA"/>
</dbReference>
<reference evidence="1 2" key="1">
    <citation type="submission" date="2014-07" db="EMBL/GenBank/DDBJ databases">
        <title>Draft genome sequence of Thalassospira profundimaris PR54-5.</title>
        <authorList>
            <person name="Lai Q."/>
            <person name="Shao Z."/>
        </authorList>
    </citation>
    <scope>NUCLEOTIDE SEQUENCE [LARGE SCALE GENOMIC DNA]</scope>
    <source>
        <strain evidence="1 2">PR54-5</strain>
    </source>
</reference>
<name>A0A367WWN6_9PROT</name>
<dbReference type="AlphaFoldDB" id="A0A367WWN6"/>
<evidence type="ECO:0000313" key="2">
    <source>
        <dbReference type="Proteomes" id="UP000252255"/>
    </source>
</evidence>
<organism evidence="1 2">
    <name type="scientific">Thalassospira profundimaris</name>
    <dbReference type="NCBI Taxonomy" id="502049"/>
    <lineage>
        <taxon>Bacteria</taxon>
        <taxon>Pseudomonadati</taxon>
        <taxon>Pseudomonadota</taxon>
        <taxon>Alphaproteobacteria</taxon>
        <taxon>Rhodospirillales</taxon>
        <taxon>Thalassospiraceae</taxon>
        <taxon>Thalassospira</taxon>
    </lineage>
</organism>